<dbReference type="SUPFAM" id="SSF56349">
    <property type="entry name" value="DNA breaking-rejoining enzymes"/>
    <property type="match status" value="1"/>
</dbReference>
<accession>W0FM30</accession>
<dbReference type="InterPro" id="IPR002104">
    <property type="entry name" value="Integrase_catalytic"/>
</dbReference>
<name>W0FM30_9BACT</name>
<dbReference type="PROSITE" id="PS51898">
    <property type="entry name" value="TYR_RECOMBINASE"/>
    <property type="match status" value="1"/>
</dbReference>
<dbReference type="InterPro" id="IPR011010">
    <property type="entry name" value="DNA_brk_join_enz"/>
</dbReference>
<protein>
    <submittedName>
        <fullName evidence="8">Putative transposase</fullName>
    </submittedName>
</protein>
<evidence type="ECO:0000256" key="5">
    <source>
        <dbReference type="PROSITE-ProRule" id="PRU01248"/>
    </source>
</evidence>
<reference evidence="8" key="1">
    <citation type="journal article" date="2013" name="PLoS ONE">
        <title>Metagenomic insights into the carbohydrate-active enzymes carried by the microorganisms adhering to solid digesta in the rumen of cows.</title>
        <authorList>
            <person name="Wang L."/>
            <person name="Hatem A."/>
            <person name="Catalyurek U.V."/>
            <person name="Morrison M."/>
            <person name="Yu Z."/>
        </authorList>
    </citation>
    <scope>NUCLEOTIDE SEQUENCE</scope>
</reference>
<dbReference type="Pfam" id="PF00589">
    <property type="entry name" value="Phage_integrase"/>
    <property type="match status" value="1"/>
</dbReference>
<evidence type="ECO:0000256" key="1">
    <source>
        <dbReference type="ARBA" id="ARBA00008857"/>
    </source>
</evidence>
<dbReference type="Gene3D" id="1.10.150.130">
    <property type="match status" value="1"/>
</dbReference>
<dbReference type="EMBL" id="KC246860">
    <property type="protein sequence ID" value="AHF25958.1"/>
    <property type="molecule type" value="Genomic_DNA"/>
</dbReference>
<keyword evidence="3 5" id="KW-0238">DNA-binding</keyword>
<dbReference type="PANTHER" id="PTHR30349">
    <property type="entry name" value="PHAGE INTEGRASE-RELATED"/>
    <property type="match status" value="1"/>
</dbReference>
<dbReference type="InterPro" id="IPR004107">
    <property type="entry name" value="Integrase_SAM-like_N"/>
</dbReference>
<feature type="domain" description="Tyr recombinase" evidence="6">
    <location>
        <begin position="100"/>
        <end position="276"/>
    </location>
</feature>
<dbReference type="Gene3D" id="1.10.443.10">
    <property type="entry name" value="Intergrase catalytic core"/>
    <property type="match status" value="1"/>
</dbReference>
<evidence type="ECO:0000259" key="7">
    <source>
        <dbReference type="PROSITE" id="PS51900"/>
    </source>
</evidence>
<dbReference type="GO" id="GO:0003677">
    <property type="term" value="F:DNA binding"/>
    <property type="evidence" value="ECO:0007669"/>
    <property type="project" value="UniProtKB-UniRule"/>
</dbReference>
<dbReference type="GO" id="GO:0015074">
    <property type="term" value="P:DNA integration"/>
    <property type="evidence" value="ECO:0007669"/>
    <property type="project" value="UniProtKB-KW"/>
</dbReference>
<evidence type="ECO:0000256" key="2">
    <source>
        <dbReference type="ARBA" id="ARBA00022908"/>
    </source>
</evidence>
<comment type="similarity">
    <text evidence="1">Belongs to the 'phage' integrase family.</text>
</comment>
<proteinExistence type="inferred from homology"/>
<evidence type="ECO:0000256" key="4">
    <source>
        <dbReference type="ARBA" id="ARBA00023172"/>
    </source>
</evidence>
<dbReference type="GO" id="GO:0006310">
    <property type="term" value="P:DNA recombination"/>
    <property type="evidence" value="ECO:0007669"/>
    <property type="project" value="UniProtKB-KW"/>
</dbReference>
<keyword evidence="4" id="KW-0233">DNA recombination</keyword>
<evidence type="ECO:0000256" key="3">
    <source>
        <dbReference type="ARBA" id="ARBA00023125"/>
    </source>
</evidence>
<keyword evidence="2" id="KW-0229">DNA integration</keyword>
<evidence type="ECO:0000259" key="6">
    <source>
        <dbReference type="PROSITE" id="PS51898"/>
    </source>
</evidence>
<dbReference type="InterPro" id="IPR050090">
    <property type="entry name" value="Tyrosine_recombinase_XerCD"/>
</dbReference>
<sequence>MTKEEIFAKLQTEVTIRGLSPGTYYTYMRAIDLFLNWSDKPYEELEEIDFRNYLLYLINRGNLTTATINSYNAAIRFFLQVILEKDVNYRRTARLRKEYKLPPVWSIEEVTKFLSVIDNIRDRAIFINIYGSGLRVSEISTLKVQDVDSKNMRLMIRQSKGRKDRYTILSQSGLDALRDYWKRYRPASPEGYLFPGNTKEGHLGKSGIEFLFRKYLSRTDITTPGTVHTLRHCFATHALEAGTDILYIKELLGHSCFETTNVYLHIANTKVFKTSSPADSLIL</sequence>
<dbReference type="PROSITE" id="PS51900">
    <property type="entry name" value="CB"/>
    <property type="match status" value="1"/>
</dbReference>
<organism evidence="8">
    <name type="scientific">uncultured bacterium Contigcl_1556</name>
    <dbReference type="NCBI Taxonomy" id="1393652"/>
    <lineage>
        <taxon>Bacteria</taxon>
        <taxon>environmental samples</taxon>
    </lineage>
</organism>
<evidence type="ECO:0000313" key="8">
    <source>
        <dbReference type="EMBL" id="AHF25958.1"/>
    </source>
</evidence>
<dbReference type="AlphaFoldDB" id="W0FM30"/>
<dbReference type="Pfam" id="PF13495">
    <property type="entry name" value="Phage_int_SAM_4"/>
    <property type="match status" value="1"/>
</dbReference>
<dbReference type="InterPro" id="IPR044068">
    <property type="entry name" value="CB"/>
</dbReference>
<dbReference type="InterPro" id="IPR010998">
    <property type="entry name" value="Integrase_recombinase_N"/>
</dbReference>
<feature type="domain" description="Core-binding (CB)" evidence="7">
    <location>
        <begin position="1"/>
        <end position="83"/>
    </location>
</feature>
<dbReference type="InterPro" id="IPR013762">
    <property type="entry name" value="Integrase-like_cat_sf"/>
</dbReference>
<dbReference type="PANTHER" id="PTHR30349:SF41">
    <property type="entry name" value="INTEGRASE_RECOMBINASE PROTEIN MJ0367-RELATED"/>
    <property type="match status" value="1"/>
</dbReference>